<protein>
    <recommendedName>
        <fullName evidence="8">1,3-beta-glucanosyltransferase</fullName>
        <ecNumber evidence="8">2.4.1.-</ecNumber>
    </recommendedName>
</protein>
<evidence type="ECO:0000256" key="4">
    <source>
        <dbReference type="ARBA" id="ARBA00023157"/>
    </source>
</evidence>
<keyword evidence="5" id="KW-0325">Glycoprotein</keyword>
<gene>
    <name evidence="10" type="ORF">PNAL_LOCUS5677</name>
</gene>
<evidence type="ECO:0000259" key="9">
    <source>
        <dbReference type="SMART" id="SM00768"/>
    </source>
</evidence>
<evidence type="ECO:0000313" key="10">
    <source>
        <dbReference type="EMBL" id="CAG8135822.1"/>
    </source>
</evidence>
<evidence type="ECO:0000256" key="3">
    <source>
        <dbReference type="ARBA" id="ARBA00022729"/>
    </source>
</evidence>
<organism evidence="10 11">
    <name type="scientific">Penicillium nalgiovense</name>
    <dbReference type="NCBI Taxonomy" id="60175"/>
    <lineage>
        <taxon>Eukaryota</taxon>
        <taxon>Fungi</taxon>
        <taxon>Dikarya</taxon>
        <taxon>Ascomycota</taxon>
        <taxon>Pezizomycotina</taxon>
        <taxon>Eurotiomycetes</taxon>
        <taxon>Eurotiomycetidae</taxon>
        <taxon>Eurotiales</taxon>
        <taxon>Aspergillaceae</taxon>
        <taxon>Penicillium</taxon>
    </lineage>
</organism>
<dbReference type="GO" id="GO:0031505">
    <property type="term" value="P:fungal-type cell wall organization"/>
    <property type="evidence" value="ECO:0007669"/>
    <property type="project" value="TreeGrafter"/>
</dbReference>
<dbReference type="Pfam" id="PF07983">
    <property type="entry name" value="X8"/>
    <property type="match status" value="1"/>
</dbReference>
<evidence type="ECO:0000256" key="5">
    <source>
        <dbReference type="ARBA" id="ARBA00023180"/>
    </source>
</evidence>
<dbReference type="PANTHER" id="PTHR31468">
    <property type="entry name" value="1,3-BETA-GLUCANOSYLTRANSFERASE GAS1"/>
    <property type="match status" value="1"/>
</dbReference>
<keyword evidence="8" id="KW-0472">Membrane</keyword>
<dbReference type="InterPro" id="IPR004886">
    <property type="entry name" value="Glucanosyltransferase"/>
</dbReference>
<comment type="function">
    <text evidence="7">Splits internally a 1,3-beta-glucan molecule and transfers the newly generated reducing end (the donor) to the non-reducing end of another 1,3-beta-glucan molecule (the acceptor) forming a 1,3-beta linkage, resulting in the elongation of 1,3-beta-glucan chains in the cell wall. Involved in cell wall morphogenesis.</text>
</comment>
<keyword evidence="6 8" id="KW-0449">Lipoprotein</keyword>
<comment type="caution">
    <text evidence="10">The sequence shown here is derived from an EMBL/GenBank/DDBJ whole genome shotgun (WGS) entry which is preliminary data.</text>
</comment>
<dbReference type="Gene3D" id="3.20.20.80">
    <property type="entry name" value="Glycosidases"/>
    <property type="match status" value="1"/>
</dbReference>
<dbReference type="AlphaFoldDB" id="A0A9W4HVB7"/>
<evidence type="ECO:0000313" key="11">
    <source>
        <dbReference type="Proteomes" id="UP001153461"/>
    </source>
</evidence>
<dbReference type="GO" id="GO:0005886">
    <property type="term" value="C:plasma membrane"/>
    <property type="evidence" value="ECO:0007669"/>
    <property type="project" value="UniProtKB-SubCell"/>
</dbReference>
<evidence type="ECO:0000256" key="1">
    <source>
        <dbReference type="ARBA" id="ARBA00004609"/>
    </source>
</evidence>
<dbReference type="EC" id="2.4.1.-" evidence="8"/>
<dbReference type="Proteomes" id="UP001153461">
    <property type="component" value="Unassembled WGS sequence"/>
</dbReference>
<dbReference type="EMBL" id="CAJVNV010000266">
    <property type="protein sequence ID" value="CAG8135822.1"/>
    <property type="molecule type" value="Genomic_DNA"/>
</dbReference>
<accession>A0A9W4HVB7</accession>
<keyword evidence="8" id="KW-0336">GPI-anchor</keyword>
<dbReference type="Gene3D" id="1.20.58.1040">
    <property type="match status" value="1"/>
</dbReference>
<proteinExistence type="inferred from homology"/>
<dbReference type="InterPro" id="IPR017853">
    <property type="entry name" value="GH"/>
</dbReference>
<keyword evidence="4" id="KW-1015">Disulfide bond</keyword>
<evidence type="ECO:0000256" key="7">
    <source>
        <dbReference type="ARBA" id="ARBA00025026"/>
    </source>
</evidence>
<dbReference type="InterPro" id="IPR012946">
    <property type="entry name" value="X8"/>
</dbReference>
<dbReference type="FunFam" id="3.20.20.80:FF:000038">
    <property type="entry name" value="1,3-beta-glucanosyltransferase"/>
    <property type="match status" value="1"/>
</dbReference>
<sequence length="577" mass="61369">MRVLPSSSSLFSTPYSLLLSLTYIRYGICQTLGLKSPYTMKASIIAGLSLLGAAMAADIPSIEIKGKKFFYSNNGTEFFIRGVAYQPEYTGRNGGSSESKYTDPLAIDTCKRDIPYLTQLRTNVVRTYAVDPSKDHDECMNALADAGIYLITDLSSPGESIVSDDPTWNADLFTRYSQVVDAFAKYPNVIGFFAGNEVANKVNNTNSMAYVKAAVRDMKSYIKDKNYRSSLAVGYATDDDATVREAVSNYLICDEAADSIDFFGYNIYEWCGDSSFQKSGYAERTKEFADYPVPAFFSEYGCNSVRPRKFTDVPVLYSDKMTDVWSGGIVYMYYEEANKYGLVSVDGDDVKTLPDFSNLSKQMASVTPTGVESAKYSVSTTVGRSCPTIGSDWNAASKLPPSPNADLCECMYNSLECVPNSDITDKQVGSTFGFLGGEDGVMNGVQHNSTAGTYGAYSMCSAKQRLAWAMNVYYQKNKGKAGSEACGFNGVAKTKKSTSASGSCATQMSAAGSAGTGAVSGGLAASTGAGASGTGAGGATSSGIAVGTVPQAVHIGVWQAGAYAVAAVASGVFMIML</sequence>
<evidence type="ECO:0000256" key="6">
    <source>
        <dbReference type="ARBA" id="ARBA00023288"/>
    </source>
</evidence>
<dbReference type="GO" id="GO:0071970">
    <property type="term" value="P:fungal-type cell wall (1-&gt;3)-beta-D-glucan biosynthetic process"/>
    <property type="evidence" value="ECO:0007669"/>
    <property type="project" value="TreeGrafter"/>
</dbReference>
<keyword evidence="3" id="KW-0732">Signal</keyword>
<keyword evidence="8" id="KW-0808">Transferase</keyword>
<comment type="similarity">
    <text evidence="2 8">Belongs to the glycosyl hydrolase 72 family.</text>
</comment>
<dbReference type="SMART" id="SM00768">
    <property type="entry name" value="X8"/>
    <property type="match status" value="1"/>
</dbReference>
<dbReference type="SUPFAM" id="SSF51445">
    <property type="entry name" value="(Trans)glycosidases"/>
    <property type="match status" value="1"/>
</dbReference>
<evidence type="ECO:0000256" key="2">
    <source>
        <dbReference type="ARBA" id="ARBA00007528"/>
    </source>
</evidence>
<dbReference type="Pfam" id="PF03198">
    <property type="entry name" value="Glyco_hydro_72"/>
    <property type="match status" value="1"/>
</dbReference>
<dbReference type="GO" id="GO:0098552">
    <property type="term" value="C:side of membrane"/>
    <property type="evidence" value="ECO:0007669"/>
    <property type="project" value="UniProtKB-KW"/>
</dbReference>
<feature type="domain" description="X8" evidence="9">
    <location>
        <begin position="415"/>
        <end position="506"/>
    </location>
</feature>
<name>A0A9W4HVB7_PENNA</name>
<dbReference type="PANTHER" id="PTHR31468:SF11">
    <property type="entry name" value="1,3-BETA-GLUCANOSYLTRANSFERASE"/>
    <property type="match status" value="1"/>
</dbReference>
<dbReference type="OrthoDB" id="421038at2759"/>
<dbReference type="GO" id="GO:0042124">
    <property type="term" value="F:1,3-beta-glucanosyltransferase activity"/>
    <property type="evidence" value="ECO:0007669"/>
    <property type="project" value="TreeGrafter"/>
</dbReference>
<evidence type="ECO:0000256" key="8">
    <source>
        <dbReference type="RuleBase" id="RU361209"/>
    </source>
</evidence>
<reference evidence="10" key="1">
    <citation type="submission" date="2021-07" db="EMBL/GenBank/DDBJ databases">
        <authorList>
            <person name="Branca A.L. A."/>
        </authorList>
    </citation>
    <scope>NUCLEOTIDE SEQUENCE</scope>
</reference>
<comment type="subcellular location">
    <subcellularLocation>
        <location evidence="1 8">Cell membrane</location>
        <topology evidence="1 8">Lipid-anchor</topology>
        <topology evidence="1 8">GPI-anchor</topology>
    </subcellularLocation>
</comment>